<evidence type="ECO:0000313" key="2">
    <source>
        <dbReference type="Proteomes" id="UP000774699"/>
    </source>
</evidence>
<name>A0A8T4C6N4_9ARCH</name>
<comment type="caution">
    <text evidence="1">The sequence shown here is derived from an EMBL/GenBank/DDBJ whole genome shotgun (WGS) entry which is preliminary data.</text>
</comment>
<evidence type="ECO:0000313" key="1">
    <source>
        <dbReference type="EMBL" id="MBM3282186.1"/>
    </source>
</evidence>
<reference evidence="1" key="1">
    <citation type="submission" date="2019-03" db="EMBL/GenBank/DDBJ databases">
        <title>Lake Tanganyika Metagenome-Assembled Genomes (MAGs).</title>
        <authorList>
            <person name="Tran P."/>
        </authorList>
    </citation>
    <scope>NUCLEOTIDE SEQUENCE</scope>
    <source>
        <strain evidence="1">M_DeepCast_50m_m2_156</strain>
    </source>
</reference>
<gene>
    <name evidence="1" type="ORF">FJY86_02495</name>
</gene>
<dbReference type="EMBL" id="VGJJ01000014">
    <property type="protein sequence ID" value="MBM3282186.1"/>
    <property type="molecule type" value="Genomic_DNA"/>
</dbReference>
<sequence length="111" mass="13050">MNPFRWLNQFFLPKKPTREELLRARRGILSELDTSIIALHKMPASKEHAKTIKQLEQFRKQLRGDFRQAIDLKRRAGNQPVLGRNPIREAVLRTSHQINLAHAEERINDYA</sequence>
<organism evidence="1 2">
    <name type="scientific">Candidatus Iainarchaeum sp</name>
    <dbReference type="NCBI Taxonomy" id="3101447"/>
    <lineage>
        <taxon>Archaea</taxon>
        <taxon>Candidatus Iainarchaeota</taxon>
        <taxon>Candidatus Iainarchaeia</taxon>
        <taxon>Candidatus Iainarchaeales</taxon>
        <taxon>Candidatus Iainarchaeaceae</taxon>
        <taxon>Candidatus Iainarchaeum</taxon>
    </lineage>
</organism>
<proteinExistence type="predicted"/>
<dbReference type="Proteomes" id="UP000774699">
    <property type="component" value="Unassembled WGS sequence"/>
</dbReference>
<dbReference type="AlphaFoldDB" id="A0A8T4C6N4"/>
<accession>A0A8T4C6N4</accession>
<protein>
    <submittedName>
        <fullName evidence="1">Uncharacterized protein</fullName>
    </submittedName>
</protein>